<keyword evidence="8" id="KW-0449">Lipoprotein</keyword>
<dbReference type="InterPro" id="IPR050811">
    <property type="entry name" value="Phosphate_ABC_transporter"/>
</dbReference>
<dbReference type="InterPro" id="IPR024370">
    <property type="entry name" value="PBP_domain"/>
</dbReference>
<name>A0ABS2NXE7_9BACI</name>
<keyword evidence="12" id="KW-1185">Reference proteome</keyword>
<evidence type="ECO:0000256" key="1">
    <source>
        <dbReference type="ARBA" id="ARBA00002841"/>
    </source>
</evidence>
<gene>
    <name evidence="11" type="ORF">JOC95_001194</name>
</gene>
<dbReference type="RefSeq" id="WP_204414339.1">
    <property type="nucleotide sequence ID" value="NZ_JAFBED010000002.1"/>
</dbReference>
<evidence type="ECO:0000256" key="8">
    <source>
        <dbReference type="ARBA" id="ARBA00023288"/>
    </source>
</evidence>
<evidence type="ECO:0000256" key="5">
    <source>
        <dbReference type="ARBA" id="ARBA00022592"/>
    </source>
</evidence>
<comment type="similarity">
    <text evidence="3">Belongs to the PstS family.</text>
</comment>
<evidence type="ECO:0000313" key="11">
    <source>
        <dbReference type="EMBL" id="MBM7619345.1"/>
    </source>
</evidence>
<evidence type="ECO:0000256" key="7">
    <source>
        <dbReference type="ARBA" id="ARBA00023139"/>
    </source>
</evidence>
<keyword evidence="5" id="KW-0592">Phosphate transport</keyword>
<dbReference type="SUPFAM" id="SSF53850">
    <property type="entry name" value="Periplasmic binding protein-like II"/>
    <property type="match status" value="1"/>
</dbReference>
<evidence type="ECO:0000256" key="6">
    <source>
        <dbReference type="ARBA" id="ARBA00022729"/>
    </source>
</evidence>
<evidence type="ECO:0000256" key="4">
    <source>
        <dbReference type="ARBA" id="ARBA00011529"/>
    </source>
</evidence>
<feature type="transmembrane region" description="Helical" evidence="9">
    <location>
        <begin position="60"/>
        <end position="78"/>
    </location>
</feature>
<reference evidence="11 12" key="1">
    <citation type="submission" date="2021-01" db="EMBL/GenBank/DDBJ databases">
        <title>Genomic Encyclopedia of Type Strains, Phase IV (KMG-IV): sequencing the most valuable type-strain genomes for metagenomic binning, comparative biology and taxonomic classification.</title>
        <authorList>
            <person name="Goeker M."/>
        </authorList>
    </citation>
    <scope>NUCLEOTIDE SEQUENCE [LARGE SCALE GENOMIC DNA]</scope>
    <source>
        <strain evidence="11 12">DSM 25879</strain>
    </source>
</reference>
<keyword evidence="7" id="KW-0564">Palmitate</keyword>
<keyword evidence="9" id="KW-0472">Membrane</keyword>
<evidence type="ECO:0000256" key="9">
    <source>
        <dbReference type="SAM" id="Phobius"/>
    </source>
</evidence>
<comment type="function">
    <text evidence="1">Part of the ABC transporter complex PstSACB involved in phosphate import.</text>
</comment>
<dbReference type="PANTHER" id="PTHR30570:SF1">
    <property type="entry name" value="PHOSPHATE-BINDING PROTEIN PSTS"/>
    <property type="match status" value="1"/>
</dbReference>
<feature type="transmembrane region" description="Helical" evidence="9">
    <location>
        <begin position="33"/>
        <end position="53"/>
    </location>
</feature>
<protein>
    <submittedName>
        <fullName evidence="11">Phosphate transport system substrate-binding protein</fullName>
    </submittedName>
</protein>
<keyword evidence="9" id="KW-1133">Transmembrane helix</keyword>
<comment type="subcellular location">
    <subcellularLocation>
        <location evidence="2">Cell membrane</location>
        <topology evidence="2">Lipid-anchor</topology>
    </subcellularLocation>
</comment>
<evidence type="ECO:0000259" key="10">
    <source>
        <dbReference type="Pfam" id="PF12849"/>
    </source>
</evidence>
<comment type="subunit">
    <text evidence="4">The complex is composed of two ATP-binding proteins (PstB), two transmembrane proteins (PstC and PstA) and a solute-binding protein (PstS).</text>
</comment>
<evidence type="ECO:0000256" key="2">
    <source>
        <dbReference type="ARBA" id="ARBA00004193"/>
    </source>
</evidence>
<evidence type="ECO:0000313" key="12">
    <source>
        <dbReference type="Proteomes" id="UP000737402"/>
    </source>
</evidence>
<feature type="domain" description="PBP" evidence="10">
    <location>
        <begin position="127"/>
        <end position="368"/>
    </location>
</feature>
<dbReference type="EMBL" id="JAFBED010000002">
    <property type="protein sequence ID" value="MBM7619345.1"/>
    <property type="molecule type" value="Genomic_DNA"/>
</dbReference>
<feature type="transmembrane region" description="Helical" evidence="9">
    <location>
        <begin position="7"/>
        <end position="27"/>
    </location>
</feature>
<keyword evidence="9" id="KW-0812">Transmembrane</keyword>
<comment type="caution">
    <text evidence="11">The sequence shown here is derived from an EMBL/GenBank/DDBJ whole genome shotgun (WGS) entry which is preliminary data.</text>
</comment>
<accession>A0ABS2NXE7</accession>
<proteinExistence type="inferred from homology"/>
<organism evidence="11 12">
    <name type="scientific">Sutcliffiella tianshenii</name>
    <dbReference type="NCBI Taxonomy" id="1463404"/>
    <lineage>
        <taxon>Bacteria</taxon>
        <taxon>Bacillati</taxon>
        <taxon>Bacillota</taxon>
        <taxon>Bacilli</taxon>
        <taxon>Bacillales</taxon>
        <taxon>Bacillaceae</taxon>
        <taxon>Sutcliffiella</taxon>
    </lineage>
</organism>
<dbReference type="Proteomes" id="UP000737402">
    <property type="component" value="Unassembled WGS sequence"/>
</dbReference>
<keyword evidence="5" id="KW-0813">Transport</keyword>
<sequence length="383" mass="42914">MRVIASFMVSVMILFVGFYATVMTLLSTGKEQYGVVVAFFVLTLLVFANLLVWDRFSNKAVKYSFIGLISCFILFVVFENVKSWHLKSLQVMSTQDVDLSVYEPFAKDSLVATLNASASFKMEEPLLKLDGSTALYPIFAAFAQAVYPKDLYDSAGSEVQSTQTSGAWVNLMKEESDLIFAPEPPITIQDLAKSKEVQLELTPIGKEAFVFFVHKDNPVSDITLEDVQNIYSGEITNWKELGGKDEAILAFQRPEDSGSQQMLMKVMGAKRLMEAPKDQQVTGMGGIIEETLDYENRKNAIGFSFRFFSETMVQNNKIKHLSINGVSPSITSIQEDTYPFVSPFYAVHLSTSTNPNLVPFLEWMQSDEGQTLVEKSGYVPYYK</sequence>
<keyword evidence="6" id="KW-0732">Signal</keyword>
<dbReference type="Gene3D" id="3.40.190.10">
    <property type="entry name" value="Periplasmic binding protein-like II"/>
    <property type="match status" value="2"/>
</dbReference>
<dbReference type="PANTHER" id="PTHR30570">
    <property type="entry name" value="PERIPLASMIC PHOSPHATE BINDING COMPONENT OF PHOSPHATE ABC TRANSPORTER"/>
    <property type="match status" value="1"/>
</dbReference>
<dbReference type="Pfam" id="PF12849">
    <property type="entry name" value="PBP_like_2"/>
    <property type="match status" value="1"/>
</dbReference>
<evidence type="ECO:0000256" key="3">
    <source>
        <dbReference type="ARBA" id="ARBA00008725"/>
    </source>
</evidence>